<sequence>MFNLSENKYSLHIFIIIILLVLSFFTIAPVLNMILLGAMIAYGIRPVAGRIQYKLKYPSISIILAMIVVVIPLILLFGYIFWEISNFATMFLASNTATSGSDLTLEQGITNLVQSLPVDAQLTAQNFLNSLSSYLQEGLSYLLRSIVNLVKSFSNVIIQLFVLFCSIYYFAKDGDSFWDYLFAFIPDTHKEFFDKTIDEIANVLKSIFYGHFLTAVIIGIMGGVGYALLGYKFALLLGVITGVLQLIPIFGPWPVYWTLAAYDVFVTGNILQAVLTILWGFVLSLSDMYIRPALAGKYADIHSLILLVGFMAGPYVFGIVGFILGPLILGITYAVIKSLKEELENLKLEID</sequence>
<keyword evidence="8" id="KW-1185">Reference proteome</keyword>
<reference evidence="8" key="2">
    <citation type="submission" date="2016-02" db="EMBL/GenBank/DDBJ databases">
        <title>The draft genome sequence of the rumen methanogen Methanobrevibacter olleyae YLM1.</title>
        <authorList>
            <consortium name="New Zealand Agricultural Greenhouse Gas Research Centre/Pastoral Greenhouse Gas Research Consortium"/>
            <person name="Kelly W.J."/>
            <person name="Li D."/>
            <person name="Lambie S.C."/>
            <person name="Attwood G.T."/>
            <person name="Altermann E."/>
            <person name="Leahy S.C."/>
        </authorList>
    </citation>
    <scope>NUCLEOTIDE SEQUENCE [LARGE SCALE GENOMIC DNA]</scope>
    <source>
        <strain evidence="8">YLM1</strain>
    </source>
</reference>
<evidence type="ECO:0000313" key="8">
    <source>
        <dbReference type="Proteomes" id="UP000066376"/>
    </source>
</evidence>
<protein>
    <recommendedName>
        <fullName evidence="9">AI-2E family transporter</fullName>
    </recommendedName>
</protein>
<reference evidence="7 8" key="1">
    <citation type="journal article" date="2016" name="Genome Announc.">
        <title>Draft Genome Sequence of the Rumen Methanogen Methanobrevibacter olleyae YLM1.</title>
        <authorList>
            <person name="Kelly W.J."/>
            <person name="Li D."/>
            <person name="Lambie S.C."/>
            <person name="Cox F."/>
            <person name="Attwood G.T."/>
            <person name="Altermann E."/>
            <person name="Leahy S.C."/>
        </authorList>
    </citation>
    <scope>NUCLEOTIDE SEQUENCE [LARGE SCALE GENOMIC DNA]</scope>
    <source>
        <strain evidence="7 8">YLM1</strain>
    </source>
</reference>
<evidence type="ECO:0000256" key="2">
    <source>
        <dbReference type="ARBA" id="ARBA00009773"/>
    </source>
</evidence>
<dbReference type="PATRIC" id="fig|294671.3.peg.1484"/>
<dbReference type="STRING" id="294671.YLM1_1423"/>
<feature type="transmembrane region" description="Helical" evidence="6">
    <location>
        <begin position="208"/>
        <end position="229"/>
    </location>
</feature>
<dbReference type="RefSeq" id="WP_067147822.1">
    <property type="nucleotide sequence ID" value="NZ_CP014265.1"/>
</dbReference>
<dbReference type="Pfam" id="PF01594">
    <property type="entry name" value="AI-2E_transport"/>
    <property type="match status" value="1"/>
</dbReference>
<evidence type="ECO:0000256" key="5">
    <source>
        <dbReference type="ARBA" id="ARBA00023136"/>
    </source>
</evidence>
<dbReference type="InterPro" id="IPR002549">
    <property type="entry name" value="AI-2E-like"/>
</dbReference>
<dbReference type="AlphaFoldDB" id="A0A126R0T3"/>
<name>A0A126R0T3_METOL</name>
<dbReference type="KEGG" id="mol:YLM1_1423"/>
<evidence type="ECO:0000313" key="7">
    <source>
        <dbReference type="EMBL" id="AMK15980.1"/>
    </source>
</evidence>
<evidence type="ECO:0000256" key="3">
    <source>
        <dbReference type="ARBA" id="ARBA00022692"/>
    </source>
</evidence>
<feature type="transmembrane region" description="Helical" evidence="6">
    <location>
        <begin position="259"/>
        <end position="283"/>
    </location>
</feature>
<keyword evidence="3 6" id="KW-0812">Transmembrane</keyword>
<evidence type="ECO:0000256" key="4">
    <source>
        <dbReference type="ARBA" id="ARBA00022989"/>
    </source>
</evidence>
<dbReference type="Proteomes" id="UP000066376">
    <property type="component" value="Chromosome"/>
</dbReference>
<accession>A0A126R0T3</accession>
<feature type="transmembrane region" description="Helical" evidence="6">
    <location>
        <begin position="153"/>
        <end position="171"/>
    </location>
</feature>
<proteinExistence type="inferred from homology"/>
<feature type="transmembrane region" description="Helical" evidence="6">
    <location>
        <begin position="12"/>
        <end position="40"/>
    </location>
</feature>
<comment type="similarity">
    <text evidence="2">Belongs to the autoinducer-2 exporter (AI-2E) (TC 2.A.86) family.</text>
</comment>
<gene>
    <name evidence="7" type="ORF">YLM1_1423</name>
</gene>
<feature type="transmembrane region" description="Helical" evidence="6">
    <location>
        <begin position="304"/>
        <end position="336"/>
    </location>
</feature>
<evidence type="ECO:0000256" key="1">
    <source>
        <dbReference type="ARBA" id="ARBA00004141"/>
    </source>
</evidence>
<evidence type="ECO:0008006" key="9">
    <source>
        <dbReference type="Google" id="ProtNLM"/>
    </source>
</evidence>
<organism evidence="7 8">
    <name type="scientific">Methanobrevibacter olleyae</name>
    <dbReference type="NCBI Taxonomy" id="294671"/>
    <lineage>
        <taxon>Archaea</taxon>
        <taxon>Methanobacteriati</taxon>
        <taxon>Methanobacteriota</taxon>
        <taxon>Methanomada group</taxon>
        <taxon>Methanobacteria</taxon>
        <taxon>Methanobacteriales</taxon>
        <taxon>Methanobacteriaceae</taxon>
        <taxon>Methanobrevibacter</taxon>
    </lineage>
</organism>
<evidence type="ECO:0000256" key="6">
    <source>
        <dbReference type="SAM" id="Phobius"/>
    </source>
</evidence>
<dbReference type="GeneID" id="28489733"/>
<keyword evidence="5 6" id="KW-0472">Membrane</keyword>
<feature type="transmembrane region" description="Helical" evidence="6">
    <location>
        <begin position="60"/>
        <end position="82"/>
    </location>
</feature>
<comment type="subcellular location">
    <subcellularLocation>
        <location evidence="1">Membrane</location>
        <topology evidence="1">Multi-pass membrane protein</topology>
    </subcellularLocation>
</comment>
<dbReference type="PANTHER" id="PTHR21716">
    <property type="entry name" value="TRANSMEMBRANE PROTEIN"/>
    <property type="match status" value="1"/>
</dbReference>
<dbReference type="EMBL" id="CP014265">
    <property type="protein sequence ID" value="AMK15980.1"/>
    <property type="molecule type" value="Genomic_DNA"/>
</dbReference>
<feature type="transmembrane region" description="Helical" evidence="6">
    <location>
        <begin position="234"/>
        <end position="253"/>
    </location>
</feature>
<dbReference type="GO" id="GO:0016020">
    <property type="term" value="C:membrane"/>
    <property type="evidence" value="ECO:0007669"/>
    <property type="project" value="UniProtKB-SubCell"/>
</dbReference>
<dbReference type="PANTHER" id="PTHR21716:SF4">
    <property type="entry name" value="TRANSMEMBRANE PROTEIN 245"/>
    <property type="match status" value="1"/>
</dbReference>
<keyword evidence="4 6" id="KW-1133">Transmembrane helix</keyword>